<comment type="caution">
    <text evidence="2">The sequence shown here is derived from an EMBL/GenBank/DDBJ whole genome shotgun (WGS) entry which is preliminary data.</text>
</comment>
<evidence type="ECO:0000256" key="1">
    <source>
        <dbReference type="SAM" id="Phobius"/>
    </source>
</evidence>
<dbReference type="RefSeq" id="WP_050371049.1">
    <property type="nucleotide sequence ID" value="NZ_KQ257817.1"/>
</dbReference>
<feature type="transmembrane region" description="Helical" evidence="1">
    <location>
        <begin position="81"/>
        <end position="102"/>
    </location>
</feature>
<keyword evidence="1" id="KW-0812">Transmembrane</keyword>
<sequence length="174" mass="18767">MAKREVIDVRVSRRILWVGAEAYPLHNIARATTVRIRPRRTVALGQFFGYALVLAIVSGVIVSAASHGELNNADAGTVSDLVLLLDCALGFVLVARLVSVLVTPVYHALVIETAGTPYTALVSTDKALVSRLVFQIMDAIDNPEAEFQIQVENYHIGDKINMVGGNNNVGKQGN</sequence>
<name>A0A0L0KCT3_9ACTN</name>
<dbReference type="EMBL" id="JPPY01000090">
    <property type="protein sequence ID" value="KND35613.1"/>
    <property type="molecule type" value="Genomic_DNA"/>
</dbReference>
<dbReference type="Pfam" id="PF19744">
    <property type="entry name" value="DUF6232"/>
    <property type="match status" value="1"/>
</dbReference>
<feature type="transmembrane region" description="Helical" evidence="1">
    <location>
        <begin position="47"/>
        <end position="66"/>
    </location>
</feature>
<dbReference type="OrthoDB" id="3528632at2"/>
<dbReference type="InterPro" id="IPR045629">
    <property type="entry name" value="DUF6232"/>
</dbReference>
<protein>
    <submittedName>
        <fullName evidence="2">Uncharacterized protein</fullName>
    </submittedName>
</protein>
<dbReference type="PATRIC" id="fig|42234.21.peg.2994"/>
<keyword evidence="1" id="KW-1133">Transmembrane helix</keyword>
<proteinExistence type="predicted"/>
<reference evidence="3" key="1">
    <citation type="submission" date="2014-07" db="EMBL/GenBank/DDBJ databases">
        <title>Genome sequencing of plant-pathogenic Streptomyces species.</title>
        <authorList>
            <person name="Harrison J."/>
            <person name="Sapp M."/>
            <person name="Thwaites R."/>
            <person name="Studholme D.J."/>
        </authorList>
    </citation>
    <scope>NUCLEOTIDE SEQUENCE [LARGE SCALE GENOMIC DNA]</scope>
    <source>
        <strain evidence="3">NCPPB 4445</strain>
    </source>
</reference>
<dbReference type="AlphaFoldDB" id="A0A0L0KCT3"/>
<gene>
    <name evidence="2" type="ORF">IQ63_14525</name>
</gene>
<evidence type="ECO:0000313" key="3">
    <source>
        <dbReference type="Proteomes" id="UP000037151"/>
    </source>
</evidence>
<accession>A0A0L0KCT3</accession>
<dbReference type="Proteomes" id="UP000037151">
    <property type="component" value="Unassembled WGS sequence"/>
</dbReference>
<organism evidence="2 3">
    <name type="scientific">Streptomyces acidiscabies</name>
    <dbReference type="NCBI Taxonomy" id="42234"/>
    <lineage>
        <taxon>Bacteria</taxon>
        <taxon>Bacillati</taxon>
        <taxon>Actinomycetota</taxon>
        <taxon>Actinomycetes</taxon>
        <taxon>Kitasatosporales</taxon>
        <taxon>Streptomycetaceae</taxon>
        <taxon>Streptomyces</taxon>
    </lineage>
</organism>
<keyword evidence="1" id="KW-0472">Membrane</keyword>
<evidence type="ECO:0000313" key="2">
    <source>
        <dbReference type="EMBL" id="KND35613.1"/>
    </source>
</evidence>